<dbReference type="Pfam" id="PF06262">
    <property type="entry name" value="Zincin_1"/>
    <property type="match status" value="1"/>
</dbReference>
<gene>
    <name evidence="2" type="ORF">GOOTI_115_00010</name>
</gene>
<feature type="compositionally biased region" description="Basic residues" evidence="1">
    <location>
        <begin position="1"/>
        <end position="14"/>
    </location>
</feature>
<organism evidence="2 3">
    <name type="scientific">Gordonia otitidis (strain DSM 44809 / CCUG 52243 / JCM 12355 / NBRC 100426 / IFM 10032)</name>
    <dbReference type="NCBI Taxonomy" id="1108044"/>
    <lineage>
        <taxon>Bacteria</taxon>
        <taxon>Bacillati</taxon>
        <taxon>Actinomycetota</taxon>
        <taxon>Actinomycetes</taxon>
        <taxon>Mycobacteriales</taxon>
        <taxon>Gordoniaceae</taxon>
        <taxon>Gordonia</taxon>
    </lineage>
</organism>
<dbReference type="SUPFAM" id="SSF55486">
    <property type="entry name" value="Metalloproteases ('zincins'), catalytic domain"/>
    <property type="match status" value="1"/>
</dbReference>
<dbReference type="CDD" id="cd12954">
    <property type="entry name" value="MMP_TTHA0227_like_1"/>
    <property type="match status" value="1"/>
</dbReference>
<dbReference type="InterPro" id="IPR038555">
    <property type="entry name" value="Zincin_1_sf"/>
</dbReference>
<dbReference type="Gene3D" id="3.30.2010.20">
    <property type="match status" value="1"/>
</dbReference>
<proteinExistence type="predicted"/>
<dbReference type="InterPro" id="IPR010428">
    <property type="entry name" value="Zincin_1"/>
</dbReference>
<feature type="non-terminal residue" evidence="2">
    <location>
        <position position="1"/>
    </location>
</feature>
<evidence type="ECO:0000313" key="3">
    <source>
        <dbReference type="Proteomes" id="UP000005038"/>
    </source>
</evidence>
<dbReference type="EMBL" id="BAFB01000115">
    <property type="protein sequence ID" value="GAB34627.1"/>
    <property type="molecule type" value="Genomic_DNA"/>
</dbReference>
<reference evidence="2" key="1">
    <citation type="submission" date="2012-02" db="EMBL/GenBank/DDBJ databases">
        <title>Whole genome shotgun sequence of Gordonia otitidis NBRC 100426.</title>
        <authorList>
            <person name="Yoshida I."/>
            <person name="Hosoyama A."/>
            <person name="Tsuchikane K."/>
            <person name="Katsumata H."/>
            <person name="Yamazaki S."/>
            <person name="Fujita N."/>
        </authorList>
    </citation>
    <scope>NUCLEOTIDE SEQUENCE [LARGE SCALE GENOMIC DNA]</scope>
    <source>
        <strain evidence="2">NBRC 100426</strain>
    </source>
</reference>
<keyword evidence="3" id="KW-1185">Reference proteome</keyword>
<evidence type="ECO:0000313" key="2">
    <source>
        <dbReference type="EMBL" id="GAB34627.1"/>
    </source>
</evidence>
<comment type="caution">
    <text evidence="2">The sequence shown here is derived from an EMBL/GenBank/DDBJ whole genome shotgun (WGS) entry which is preliminary data.</text>
</comment>
<dbReference type="STRING" id="1108044.GOOTI_115_00010"/>
<evidence type="ECO:0008006" key="4">
    <source>
        <dbReference type="Google" id="ProtNLM"/>
    </source>
</evidence>
<dbReference type="AlphaFoldDB" id="H5TMB9"/>
<evidence type="ECO:0000256" key="1">
    <source>
        <dbReference type="SAM" id="MobiDB-lite"/>
    </source>
</evidence>
<name>H5TMB9_GORO1</name>
<feature type="region of interest" description="Disordered" evidence="1">
    <location>
        <begin position="1"/>
        <end position="27"/>
    </location>
</feature>
<sequence>AYNHRMRIERRRTARDRSQGSPVRIPEPRVSDMRLSAVRAARRARRDRRGRGLRSPLLPQGVPAWRSKSDDFDAVALEAFAEIDTHWHDQLAGLDIAVDEIPRLLPRDPDTVQWPDEVTADGAVPLARLMPAGVDVHGAPTRAQIILFRRPLESRAKRGEELLDLVHEVLVQQVATHLGLDEETIDRGPE</sequence>
<protein>
    <recommendedName>
        <fullName evidence="4">Exonuclease</fullName>
    </recommendedName>
</protein>
<dbReference type="Proteomes" id="UP000005038">
    <property type="component" value="Unassembled WGS sequence"/>
</dbReference>
<accession>H5TMB9</accession>